<evidence type="ECO:0000256" key="3">
    <source>
        <dbReference type="ARBA" id="ARBA00022692"/>
    </source>
</evidence>
<dbReference type="PANTHER" id="PTHR12608:SF1">
    <property type="entry name" value="TRANSMEMBRANE PROTEIN 165"/>
    <property type="match status" value="1"/>
</dbReference>
<evidence type="ECO:0000313" key="8">
    <source>
        <dbReference type="Proteomes" id="UP000523447"/>
    </source>
</evidence>
<dbReference type="Pfam" id="PF01169">
    <property type="entry name" value="GDT1"/>
    <property type="match status" value="2"/>
</dbReference>
<sequence length="238" mass="24586">MIAAILLSFGVLFVAELGDKSQLMALTFALRYRWWIVLGGITVASVLVNLIAVGVGHFLGAALPTDLIALCTGIILLIVGVWTLWAARHEEGEPDEPAVTGPASPGRVFVLVISSFLLAELGDRTMFATIALASNHSWPAVWAGSVAGMVAAGGLAIAVGITVGKHIPERAIAVASGLLFLYIGAATLLGALAPDLGKLGEYSIAAVVPLVAGAVWGLLGRSRRGSQEPEETPSLHGH</sequence>
<keyword evidence="5 6" id="KW-0472">Membrane</keyword>
<evidence type="ECO:0000256" key="1">
    <source>
        <dbReference type="ARBA" id="ARBA00004141"/>
    </source>
</evidence>
<dbReference type="RefSeq" id="WP_040715294.1">
    <property type="nucleotide sequence ID" value="NZ_CAWPHS010000045.1"/>
</dbReference>
<keyword evidence="8" id="KW-1185">Reference proteome</keyword>
<evidence type="ECO:0000256" key="2">
    <source>
        <dbReference type="ARBA" id="ARBA00009190"/>
    </source>
</evidence>
<comment type="similarity">
    <text evidence="2 6">Belongs to the GDT1 family.</text>
</comment>
<feature type="transmembrane region" description="Helical" evidence="6">
    <location>
        <begin position="67"/>
        <end position="87"/>
    </location>
</feature>
<feature type="transmembrane region" description="Helical" evidence="6">
    <location>
        <begin position="199"/>
        <end position="219"/>
    </location>
</feature>
<keyword evidence="3 6" id="KW-0812">Transmembrane</keyword>
<proteinExistence type="inferred from homology"/>
<organism evidence="7 8">
    <name type="scientific">Nocardia veterana</name>
    <dbReference type="NCBI Taxonomy" id="132249"/>
    <lineage>
        <taxon>Bacteria</taxon>
        <taxon>Bacillati</taxon>
        <taxon>Actinomycetota</taxon>
        <taxon>Actinomycetes</taxon>
        <taxon>Mycobacteriales</taxon>
        <taxon>Nocardiaceae</taxon>
        <taxon>Nocardia</taxon>
    </lineage>
</organism>
<comment type="subcellular location">
    <subcellularLocation>
        <location evidence="1 6">Membrane</location>
        <topology evidence="1 6">Multi-pass membrane protein</topology>
    </subcellularLocation>
</comment>
<name>A0A7X6LWQ9_9NOCA</name>
<dbReference type="AlphaFoldDB" id="A0A7X6LWQ9"/>
<dbReference type="PANTHER" id="PTHR12608">
    <property type="entry name" value="TRANSMEMBRANE PROTEIN HTP-1 RELATED"/>
    <property type="match status" value="1"/>
</dbReference>
<evidence type="ECO:0000256" key="4">
    <source>
        <dbReference type="ARBA" id="ARBA00022989"/>
    </source>
</evidence>
<dbReference type="InterPro" id="IPR001727">
    <property type="entry name" value="GDT1-like"/>
</dbReference>
<gene>
    <name evidence="7" type="ORF">HGA07_07820</name>
</gene>
<feature type="transmembrane region" description="Helical" evidence="6">
    <location>
        <begin position="171"/>
        <end position="193"/>
    </location>
</feature>
<accession>A0A7X6LWQ9</accession>
<feature type="transmembrane region" description="Helical" evidence="6">
    <location>
        <begin position="141"/>
        <end position="164"/>
    </location>
</feature>
<feature type="transmembrane region" description="Helical" evidence="6">
    <location>
        <begin position="34"/>
        <end position="55"/>
    </location>
</feature>
<dbReference type="Proteomes" id="UP000523447">
    <property type="component" value="Unassembled WGS sequence"/>
</dbReference>
<keyword evidence="4 6" id="KW-1133">Transmembrane helix</keyword>
<dbReference type="GO" id="GO:0016020">
    <property type="term" value="C:membrane"/>
    <property type="evidence" value="ECO:0007669"/>
    <property type="project" value="UniProtKB-SubCell"/>
</dbReference>
<dbReference type="EMBL" id="JAAXPE010000005">
    <property type="protein sequence ID" value="NKY85529.1"/>
    <property type="molecule type" value="Genomic_DNA"/>
</dbReference>
<dbReference type="GO" id="GO:0046873">
    <property type="term" value="F:metal ion transmembrane transporter activity"/>
    <property type="evidence" value="ECO:0007669"/>
    <property type="project" value="InterPro"/>
</dbReference>
<comment type="caution">
    <text evidence="7">The sequence shown here is derived from an EMBL/GenBank/DDBJ whole genome shotgun (WGS) entry which is preliminary data.</text>
</comment>
<evidence type="ECO:0000256" key="5">
    <source>
        <dbReference type="ARBA" id="ARBA00023136"/>
    </source>
</evidence>
<evidence type="ECO:0000313" key="7">
    <source>
        <dbReference type="EMBL" id="NKY85529.1"/>
    </source>
</evidence>
<protein>
    <recommendedName>
        <fullName evidence="6">GDT1 family protein</fullName>
    </recommendedName>
</protein>
<evidence type="ECO:0000256" key="6">
    <source>
        <dbReference type="RuleBase" id="RU365102"/>
    </source>
</evidence>
<reference evidence="7 8" key="1">
    <citation type="submission" date="2020-04" db="EMBL/GenBank/DDBJ databases">
        <title>MicrobeNet Type strains.</title>
        <authorList>
            <person name="Nicholson A.C."/>
        </authorList>
    </citation>
    <scope>NUCLEOTIDE SEQUENCE [LARGE SCALE GENOMIC DNA]</scope>
    <source>
        <strain evidence="7 8">DSM 44445</strain>
    </source>
</reference>